<evidence type="ECO:0000256" key="1">
    <source>
        <dbReference type="SAM" id="MobiDB-lite"/>
    </source>
</evidence>
<feature type="compositionally biased region" description="Low complexity" evidence="1">
    <location>
        <begin position="33"/>
        <end position="46"/>
    </location>
</feature>
<comment type="caution">
    <text evidence="4">The sequence shown here is derived from an EMBL/GenBank/DDBJ whole genome shotgun (WGS) entry which is preliminary data.</text>
</comment>
<reference evidence="4 5" key="1">
    <citation type="submission" date="2020-05" db="EMBL/GenBank/DDBJ databases">
        <title>Nakamurella sp. DB0629 isolated from air conditioner.</title>
        <authorList>
            <person name="Kim D.H."/>
            <person name="Kim D.-U."/>
        </authorList>
    </citation>
    <scope>NUCLEOTIDE SEQUENCE [LARGE SCALE GENOMIC DNA]</scope>
    <source>
        <strain evidence="4 5">DB0629</strain>
    </source>
</reference>
<name>A0A849ADG1_9ACTN</name>
<accession>A0A849ADG1</accession>
<keyword evidence="2" id="KW-0732">Signal</keyword>
<sequence length="517" mass="54718">MSRRNVIAAGAAGAAATVANLLPGLAFAPQAEAAPTANPSAPPTQTKTVTGHLEPGNPDYYYVPVEVPAGVSRIDVSYSYNRPDVPPGRRGNACDIGMFGPEGLELGNRKAFRGWSGGARSEFFISPSEATPGYLAGPVGAGTWHVVLGAYTIAPSGMDFSVTVTLTFGRPTPPFRAIAAPTRAPRRERGRAWYRGDCHLHTVHSDGKRTPEQLVAAATAAKLDFITSTEHNTPSAQLVWGRYATDDLLILNGEEVTTRSGHWPAIGLPADTWIDWRYRADTPEEFRRFTDQVHAAGGLVTAAHPFANCFACAFEFPLDAGVDLIEVWNGPWTPEDDAAVTHWDGLLRTGTFLPAIGDSDAHAPADTVGLPQTVVYADKLERTALMQRLKQGRSYLVASAGLSLAAGAWAAGAAPASNSDGTAAELAGKPGVAGLGGRLAVDWGVEVTVRCRVSGFPAGAVATVFDQLGPQLHTPVDGPDQLVEWVTDARYTCWVRFEVRDAAGAMLALSNPIFVGK</sequence>
<evidence type="ECO:0000256" key="2">
    <source>
        <dbReference type="SAM" id="SignalP"/>
    </source>
</evidence>
<evidence type="ECO:0000313" key="5">
    <source>
        <dbReference type="Proteomes" id="UP000562984"/>
    </source>
</evidence>
<gene>
    <name evidence="4" type="ORF">HKD39_04095</name>
</gene>
<organism evidence="4 5">
    <name type="scientific">Nakamurella aerolata</name>
    <dbReference type="NCBI Taxonomy" id="1656892"/>
    <lineage>
        <taxon>Bacteria</taxon>
        <taxon>Bacillati</taxon>
        <taxon>Actinomycetota</taxon>
        <taxon>Actinomycetes</taxon>
        <taxon>Nakamurellales</taxon>
        <taxon>Nakamurellaceae</taxon>
        <taxon>Nakamurella</taxon>
    </lineage>
</organism>
<proteinExistence type="predicted"/>
<evidence type="ECO:0000313" key="4">
    <source>
        <dbReference type="EMBL" id="NNG34912.1"/>
    </source>
</evidence>
<keyword evidence="5" id="KW-1185">Reference proteome</keyword>
<feature type="region of interest" description="Disordered" evidence="1">
    <location>
        <begin position="33"/>
        <end position="55"/>
    </location>
</feature>
<dbReference type="InterPro" id="IPR003141">
    <property type="entry name" value="Pol/His_phosphatase_N"/>
</dbReference>
<dbReference type="CDD" id="cd07432">
    <property type="entry name" value="PHP_HisPPase"/>
    <property type="match status" value="1"/>
</dbReference>
<dbReference type="SMART" id="SM00481">
    <property type="entry name" value="POLIIIAc"/>
    <property type="match status" value="1"/>
</dbReference>
<evidence type="ECO:0000259" key="3">
    <source>
        <dbReference type="SMART" id="SM00481"/>
    </source>
</evidence>
<dbReference type="EMBL" id="JABEND010000002">
    <property type="protein sequence ID" value="NNG34912.1"/>
    <property type="molecule type" value="Genomic_DNA"/>
</dbReference>
<dbReference type="PANTHER" id="PTHR42924">
    <property type="entry name" value="EXONUCLEASE"/>
    <property type="match status" value="1"/>
</dbReference>
<dbReference type="PANTHER" id="PTHR42924:SF3">
    <property type="entry name" value="POLYMERASE_HISTIDINOL PHOSPHATASE N-TERMINAL DOMAIN-CONTAINING PROTEIN"/>
    <property type="match status" value="1"/>
</dbReference>
<dbReference type="AlphaFoldDB" id="A0A849ADG1"/>
<dbReference type="InterPro" id="IPR052018">
    <property type="entry name" value="PHP_domain"/>
</dbReference>
<protein>
    <submittedName>
        <fullName evidence="4">PHP domain-containing protein</fullName>
    </submittedName>
</protein>
<feature type="chain" id="PRO_5032985985" evidence="2">
    <location>
        <begin position="34"/>
        <end position="517"/>
    </location>
</feature>
<dbReference type="GO" id="GO:0004534">
    <property type="term" value="F:5'-3' RNA exonuclease activity"/>
    <property type="evidence" value="ECO:0007669"/>
    <property type="project" value="TreeGrafter"/>
</dbReference>
<dbReference type="GO" id="GO:0035312">
    <property type="term" value="F:5'-3' DNA exonuclease activity"/>
    <property type="evidence" value="ECO:0007669"/>
    <property type="project" value="TreeGrafter"/>
</dbReference>
<feature type="signal peptide" evidence="2">
    <location>
        <begin position="1"/>
        <end position="33"/>
    </location>
</feature>
<dbReference type="SUPFAM" id="SSF89550">
    <property type="entry name" value="PHP domain-like"/>
    <property type="match status" value="1"/>
</dbReference>
<dbReference type="Proteomes" id="UP000562984">
    <property type="component" value="Unassembled WGS sequence"/>
</dbReference>
<dbReference type="NCBIfam" id="NF038032">
    <property type="entry name" value="CehA_McbA_metalo"/>
    <property type="match status" value="1"/>
</dbReference>
<dbReference type="InterPro" id="IPR016195">
    <property type="entry name" value="Pol/histidinol_Pase-like"/>
</dbReference>
<dbReference type="InterPro" id="IPR006311">
    <property type="entry name" value="TAT_signal"/>
</dbReference>
<feature type="domain" description="Polymerase/histidinol phosphatase N-terminal" evidence="3">
    <location>
        <begin position="196"/>
        <end position="260"/>
    </location>
</feature>
<dbReference type="Gene3D" id="3.20.20.140">
    <property type="entry name" value="Metal-dependent hydrolases"/>
    <property type="match status" value="1"/>
</dbReference>
<dbReference type="PROSITE" id="PS51318">
    <property type="entry name" value="TAT"/>
    <property type="match status" value="1"/>
</dbReference>